<feature type="transmembrane region" description="Helical" evidence="10">
    <location>
        <begin position="368"/>
        <end position="388"/>
    </location>
</feature>
<evidence type="ECO:0000259" key="11">
    <source>
        <dbReference type="Pfam" id="PF00482"/>
    </source>
</evidence>
<dbReference type="EMBL" id="CABPSA010000005">
    <property type="protein sequence ID" value="VVE20806.1"/>
    <property type="molecule type" value="Genomic_DNA"/>
</dbReference>
<keyword evidence="7 10" id="KW-1133">Transmembrane helix</keyword>
<keyword evidence="6 9" id="KW-0812">Transmembrane</keyword>
<comment type="subcellular location">
    <subcellularLocation>
        <location evidence="1 9">Cell inner membrane</location>
        <topology evidence="1 9">Multi-pass membrane protein</topology>
    </subcellularLocation>
</comment>
<gene>
    <name evidence="12" type="primary">epsF_1</name>
    <name evidence="12" type="ORF">PCO31010_03151</name>
</gene>
<sequence>MATFRVDVLSNGKFVTMTVDAPDEAGARQRCAASGESIRILSVKRKFGLGILARKQKFPLGLFLQEMSTLLDAGLVLIEAIEALRDKAESQRGQRSVLDDLVTKMREGQPFSAALAQQPSIFPPLLVATVEASEGSGQLPLALRRFQHYETRLEQVRKRVSGALVYPLVVMAVGAGILMFMLFFVVPRFSSVFESVNDPPATAVAMLWWAGLVDRHGGVLLAVLAAMFVGTVFALRTQWARNIFMSLLWRTPRVREVCHLFVLSRFYRTVGLLLAGGTAAIDALTLAGRLLPSTYLSRLNIALGELRAGQPLSGVLAEHALTTPVAERLLRVGERSGELGEMCEKIAHFHDGTLDRAIEVFSKLFEPILMLGIGALVGAIVLLLYMPIFDLASGIG</sequence>
<keyword evidence="4" id="KW-1003">Cell membrane</keyword>
<feature type="domain" description="Type II secretion system protein GspF" evidence="11">
    <location>
        <begin position="63"/>
        <end position="187"/>
    </location>
</feature>
<evidence type="ECO:0000313" key="13">
    <source>
        <dbReference type="Proteomes" id="UP000343335"/>
    </source>
</evidence>
<dbReference type="InterPro" id="IPR018076">
    <property type="entry name" value="T2SS_GspF_dom"/>
</dbReference>
<organism evidence="12 13">
    <name type="scientific">Pandoraea commovens</name>
    <dbReference type="NCBI Taxonomy" id="2508289"/>
    <lineage>
        <taxon>Bacteria</taxon>
        <taxon>Pseudomonadati</taxon>
        <taxon>Pseudomonadota</taxon>
        <taxon>Betaproteobacteria</taxon>
        <taxon>Burkholderiales</taxon>
        <taxon>Burkholderiaceae</taxon>
        <taxon>Pandoraea</taxon>
    </lineage>
</organism>
<evidence type="ECO:0000256" key="2">
    <source>
        <dbReference type="ARBA" id="ARBA00005745"/>
    </source>
</evidence>
<evidence type="ECO:0000313" key="12">
    <source>
        <dbReference type="EMBL" id="VVE20806.1"/>
    </source>
</evidence>
<feature type="domain" description="Type II secretion system protein GspF" evidence="11">
    <location>
        <begin position="266"/>
        <end position="387"/>
    </location>
</feature>
<evidence type="ECO:0000256" key="8">
    <source>
        <dbReference type="ARBA" id="ARBA00023136"/>
    </source>
</evidence>
<proteinExistence type="inferred from homology"/>
<evidence type="ECO:0000256" key="1">
    <source>
        <dbReference type="ARBA" id="ARBA00004429"/>
    </source>
</evidence>
<evidence type="ECO:0000256" key="9">
    <source>
        <dbReference type="RuleBase" id="RU003923"/>
    </source>
</evidence>
<dbReference type="InterPro" id="IPR001992">
    <property type="entry name" value="T2SS_GspF/T4SS_PilC_CS"/>
</dbReference>
<feature type="transmembrane region" description="Helical" evidence="10">
    <location>
        <begin position="163"/>
        <end position="186"/>
    </location>
</feature>
<dbReference type="InterPro" id="IPR042094">
    <property type="entry name" value="T2SS_GspF_sf"/>
</dbReference>
<dbReference type="AlphaFoldDB" id="A0A5E4WB99"/>
<keyword evidence="5" id="KW-0997">Cell inner membrane</keyword>
<dbReference type="Gene3D" id="1.20.81.30">
    <property type="entry name" value="Type II secretion system (T2SS), domain F"/>
    <property type="match status" value="2"/>
</dbReference>
<feature type="transmembrane region" description="Helical" evidence="10">
    <location>
        <begin position="216"/>
        <end position="235"/>
    </location>
</feature>
<dbReference type="Pfam" id="PF00482">
    <property type="entry name" value="T2SSF"/>
    <property type="match status" value="2"/>
</dbReference>
<protein>
    <submittedName>
        <fullName evidence="12">Type II secretion system protein F</fullName>
    </submittedName>
</protein>
<keyword evidence="8 10" id="KW-0472">Membrane</keyword>
<keyword evidence="3 9" id="KW-0813">Transport</keyword>
<evidence type="ECO:0000256" key="3">
    <source>
        <dbReference type="ARBA" id="ARBA00022448"/>
    </source>
</evidence>
<dbReference type="PANTHER" id="PTHR30012:SF7">
    <property type="entry name" value="PROTEIN TRANSPORT PROTEIN HOFC HOMOLOG"/>
    <property type="match status" value="1"/>
</dbReference>
<accession>A0A5E4WB99</accession>
<evidence type="ECO:0000256" key="10">
    <source>
        <dbReference type="SAM" id="Phobius"/>
    </source>
</evidence>
<dbReference type="PRINTS" id="PR00812">
    <property type="entry name" value="BCTERIALGSPF"/>
</dbReference>
<dbReference type="RefSeq" id="WP_246184626.1">
    <property type="nucleotide sequence ID" value="NZ_CABPSA010000005.1"/>
</dbReference>
<reference evidence="12 13" key="1">
    <citation type="submission" date="2019-08" db="EMBL/GenBank/DDBJ databases">
        <authorList>
            <person name="Peeters C."/>
        </authorList>
    </citation>
    <scope>NUCLEOTIDE SEQUENCE [LARGE SCALE GENOMIC DNA]</scope>
    <source>
        <strain evidence="12 13">LMG 31010</strain>
    </source>
</reference>
<evidence type="ECO:0000256" key="4">
    <source>
        <dbReference type="ARBA" id="ARBA00022475"/>
    </source>
</evidence>
<name>A0A5E4WB99_9BURK</name>
<dbReference type="InterPro" id="IPR003004">
    <property type="entry name" value="GspF/PilC"/>
</dbReference>
<dbReference type="PANTHER" id="PTHR30012">
    <property type="entry name" value="GENERAL SECRETION PATHWAY PROTEIN"/>
    <property type="match status" value="1"/>
</dbReference>
<evidence type="ECO:0000256" key="5">
    <source>
        <dbReference type="ARBA" id="ARBA00022519"/>
    </source>
</evidence>
<comment type="similarity">
    <text evidence="2 9">Belongs to the GSP F family.</text>
</comment>
<dbReference type="Proteomes" id="UP000343335">
    <property type="component" value="Unassembled WGS sequence"/>
</dbReference>
<dbReference type="GO" id="GO:0015628">
    <property type="term" value="P:protein secretion by the type II secretion system"/>
    <property type="evidence" value="ECO:0007669"/>
    <property type="project" value="TreeGrafter"/>
</dbReference>
<evidence type="ECO:0000256" key="7">
    <source>
        <dbReference type="ARBA" id="ARBA00022989"/>
    </source>
</evidence>
<dbReference type="PROSITE" id="PS00874">
    <property type="entry name" value="T2SP_F"/>
    <property type="match status" value="1"/>
</dbReference>
<evidence type="ECO:0000256" key="6">
    <source>
        <dbReference type="ARBA" id="ARBA00022692"/>
    </source>
</evidence>
<dbReference type="GO" id="GO:0005886">
    <property type="term" value="C:plasma membrane"/>
    <property type="evidence" value="ECO:0007669"/>
    <property type="project" value="UniProtKB-SubCell"/>
</dbReference>